<protein>
    <recommendedName>
        <fullName evidence="1">Pyridoxamine 5'-phosphate oxidase N-terminal domain-containing protein</fullName>
    </recommendedName>
</protein>
<dbReference type="Pfam" id="PF01243">
    <property type="entry name" value="PNPOx_N"/>
    <property type="match status" value="1"/>
</dbReference>
<dbReference type="InterPro" id="IPR012349">
    <property type="entry name" value="Split_barrel_FMN-bd"/>
</dbReference>
<dbReference type="PANTHER" id="PTHR42815:SF2">
    <property type="entry name" value="FAD-BINDING, PUTATIVE (AFU_ORTHOLOGUE AFUA_6G07600)-RELATED"/>
    <property type="match status" value="1"/>
</dbReference>
<gene>
    <name evidence="2" type="ORF">GCM10023168_36660</name>
</gene>
<dbReference type="Gene3D" id="2.30.110.10">
    <property type="entry name" value="Electron Transport, Fmn-binding Protein, Chain A"/>
    <property type="match status" value="1"/>
</dbReference>
<dbReference type="PANTHER" id="PTHR42815">
    <property type="entry name" value="FAD-BINDING, PUTATIVE (AFU_ORTHOLOGUE AFUA_6G07600)-RELATED"/>
    <property type="match status" value="1"/>
</dbReference>
<organism evidence="2 3">
    <name type="scientific">Fodinibacter luteus</name>
    <dbReference type="NCBI Taxonomy" id="552064"/>
    <lineage>
        <taxon>Bacteria</taxon>
        <taxon>Bacillati</taxon>
        <taxon>Actinomycetota</taxon>
        <taxon>Actinomycetes</taxon>
        <taxon>Micrococcales</taxon>
        <taxon>Intrasporangiaceae</taxon>
        <taxon>Fodinibacter (ex Wang et al. 2009)</taxon>
    </lineage>
</organism>
<evidence type="ECO:0000313" key="3">
    <source>
        <dbReference type="Proteomes" id="UP001500945"/>
    </source>
</evidence>
<dbReference type="RefSeq" id="WP_345208704.1">
    <property type="nucleotide sequence ID" value="NZ_BAABGM010000031.1"/>
</dbReference>
<dbReference type="Proteomes" id="UP001500945">
    <property type="component" value="Unassembled WGS sequence"/>
</dbReference>
<dbReference type="InterPro" id="IPR011576">
    <property type="entry name" value="Pyridox_Oxase_N"/>
</dbReference>
<evidence type="ECO:0000313" key="2">
    <source>
        <dbReference type="EMBL" id="GAA4413694.1"/>
    </source>
</evidence>
<comment type="caution">
    <text evidence="2">The sequence shown here is derived from an EMBL/GenBank/DDBJ whole genome shotgun (WGS) entry which is preliminary data.</text>
</comment>
<accession>A0ABP8KSC0</accession>
<dbReference type="EMBL" id="BAABGM010000031">
    <property type="protein sequence ID" value="GAA4413694.1"/>
    <property type="molecule type" value="Genomic_DNA"/>
</dbReference>
<sequence length="206" mass="22791">MPAGFHAGSRELQDRFDTRALADRIDGLLVGDAIGEADRAFIEARDMFFLATADAQGRPTCSYKGGEPGFVRVLDPHTAAFPSYDGNGMYLSAGNVLVNPAVGMLFVDLERGHRLRLDGVASIDPDDPLLADHPEAQFVVRVRARAVYPNCPRYIHRYTLVRRSRFVPRPDCPTPVPEWKRSEWALDALPAHDPARDPGGREVLGR</sequence>
<proteinExistence type="predicted"/>
<name>A0ABP8KSC0_9MICO</name>
<feature type="domain" description="Pyridoxamine 5'-phosphate oxidase N-terminal" evidence="1">
    <location>
        <begin position="36"/>
        <end position="145"/>
    </location>
</feature>
<reference evidence="3" key="1">
    <citation type="journal article" date="2019" name="Int. J. Syst. Evol. Microbiol.">
        <title>The Global Catalogue of Microorganisms (GCM) 10K type strain sequencing project: providing services to taxonomists for standard genome sequencing and annotation.</title>
        <authorList>
            <consortium name="The Broad Institute Genomics Platform"/>
            <consortium name="The Broad Institute Genome Sequencing Center for Infectious Disease"/>
            <person name="Wu L."/>
            <person name="Ma J."/>
        </authorList>
    </citation>
    <scope>NUCLEOTIDE SEQUENCE [LARGE SCALE GENOMIC DNA]</scope>
    <source>
        <strain evidence="3">JCM 17809</strain>
    </source>
</reference>
<keyword evidence="3" id="KW-1185">Reference proteome</keyword>
<evidence type="ECO:0000259" key="1">
    <source>
        <dbReference type="Pfam" id="PF01243"/>
    </source>
</evidence>
<dbReference type="SUPFAM" id="SSF50475">
    <property type="entry name" value="FMN-binding split barrel"/>
    <property type="match status" value="1"/>
</dbReference>